<reference evidence="3" key="1">
    <citation type="journal article" date="2021" name="Proc. Natl. Acad. Sci. U.S.A.">
        <title>Three genomes in the algal genus Volvox reveal the fate of a haploid sex-determining region after a transition to homothallism.</title>
        <authorList>
            <person name="Yamamoto K."/>
            <person name="Hamaji T."/>
            <person name="Kawai-Toyooka H."/>
            <person name="Matsuzaki R."/>
            <person name="Takahashi F."/>
            <person name="Nishimura Y."/>
            <person name="Kawachi M."/>
            <person name="Noguchi H."/>
            <person name="Minakuchi Y."/>
            <person name="Umen J.G."/>
            <person name="Toyoda A."/>
            <person name="Nozaki H."/>
        </authorList>
    </citation>
    <scope>NUCLEOTIDE SEQUENCE</scope>
    <source>
        <strain evidence="3">NIES-3780</strain>
    </source>
</reference>
<dbReference type="Pfam" id="PF21029">
    <property type="entry name" value="RMC1_N"/>
    <property type="match status" value="1"/>
</dbReference>
<dbReference type="GO" id="GO:0010506">
    <property type="term" value="P:regulation of autophagy"/>
    <property type="evidence" value="ECO:0007669"/>
    <property type="project" value="InterPro"/>
</dbReference>
<dbReference type="PANTHER" id="PTHR12897">
    <property type="entry name" value="COLON CANCER-ASSOCIATED PROTEIN MIC1"/>
    <property type="match status" value="1"/>
</dbReference>
<evidence type="ECO:0000256" key="1">
    <source>
        <dbReference type="SAM" id="MobiDB-lite"/>
    </source>
</evidence>
<protein>
    <recommendedName>
        <fullName evidence="2">Regulator of MON1-CCZ1 complex N-terminal domain-containing protein</fullName>
    </recommendedName>
</protein>
<comment type="caution">
    <text evidence="3">The sequence shown here is derived from an EMBL/GenBank/DDBJ whole genome shotgun (WGS) entry which is preliminary data.</text>
</comment>
<accession>A0A8J4EWG8</accession>
<dbReference type="PANTHER" id="PTHR12897:SF4">
    <property type="entry name" value="REGULATOR OF MON1-CCZ1 COMPLEX"/>
    <property type="match status" value="1"/>
</dbReference>
<organism evidence="3 4">
    <name type="scientific">Volvox africanus</name>
    <dbReference type="NCBI Taxonomy" id="51714"/>
    <lineage>
        <taxon>Eukaryota</taxon>
        <taxon>Viridiplantae</taxon>
        <taxon>Chlorophyta</taxon>
        <taxon>core chlorophytes</taxon>
        <taxon>Chlorophyceae</taxon>
        <taxon>CS clade</taxon>
        <taxon>Chlamydomonadales</taxon>
        <taxon>Volvocaceae</taxon>
        <taxon>Volvox</taxon>
    </lineage>
</organism>
<dbReference type="EMBL" id="BNCO01000004">
    <property type="protein sequence ID" value="GIL46594.1"/>
    <property type="molecule type" value="Genomic_DNA"/>
</dbReference>
<feature type="domain" description="Regulator of MON1-CCZ1 complex N-terminal" evidence="2">
    <location>
        <begin position="68"/>
        <end position="186"/>
    </location>
</feature>
<dbReference type="InterPro" id="IPR040371">
    <property type="entry name" value="RMC1"/>
</dbReference>
<evidence type="ECO:0000313" key="3">
    <source>
        <dbReference type="EMBL" id="GIL46594.1"/>
    </source>
</evidence>
<dbReference type="GO" id="GO:0035658">
    <property type="term" value="C:Mon1-Ccz1 complex"/>
    <property type="evidence" value="ECO:0007669"/>
    <property type="project" value="InterPro"/>
</dbReference>
<feature type="region of interest" description="Disordered" evidence="1">
    <location>
        <begin position="664"/>
        <end position="701"/>
    </location>
</feature>
<keyword evidence="4" id="KW-1185">Reference proteome</keyword>
<gene>
    <name evidence="3" type="ORF">Vafri_3562</name>
</gene>
<evidence type="ECO:0000313" key="4">
    <source>
        <dbReference type="Proteomes" id="UP000747399"/>
    </source>
</evidence>
<dbReference type="Proteomes" id="UP000747399">
    <property type="component" value="Unassembled WGS sequence"/>
</dbReference>
<name>A0A8J4EWG8_9CHLO</name>
<feature type="compositionally biased region" description="Low complexity" evidence="1">
    <location>
        <begin position="670"/>
        <end position="687"/>
    </location>
</feature>
<sequence>MASSSYPGSAAGPAAAGAPPPPSVDGRLGEEHSGFNGNGVNGDGALYHVAAIDQGLHLEPETLSYWGYDDGTNTLLVAKGGLVFAYDLSPGVVPGSPEQLRWTFPLADGPRVRALRLSLDGGLLAIQRSPVMLEFVELATGNVFVQGTDRGRSEVLCFFFTELDGADVVLVTPTGLELLEFVPRRQGLRLRERIRMPVEWALYTHETRMVLLGTVAGGSSYIKAFQFVSSGLVALPPFTAGAAASALALMGPAAAGAAALVAGSPAAAAAVATPPACVAADSLRLLKVYGRVYCAHINRRSLKLELYRFYTDTVVLQHTYELFSPHVDLAVIDSVIVVHCTDAIAAAPLSGVAILFDVVAPTLQPIANPLPLRPMRHGLPLEVGPMEAAISADGTEGPEGNVGGGGGMGLKRRFEYLAPNVVLDRGTQTAYRLALNLPAVVESCSDPAVLVGFLQRRRGPVVSLPSPLGWPGAPPQPPQEQQLQPKALLMAVVRNTLQERMPMPTVRAIFEDLCAGYAAALDRELAMLAAAAPLPPAGMGSQAAVASGAAGGPSGALPAPPPLPPTAVPMPQYVTADELAQELFRWLHDEEVVDAPYLQAALWEYMSAAFAVGIPLPQYLQELSVEILLQQSQEGQVLQLLYSQADYVAPVVVERLLAAPNAPSRRHEAGAAGPSSSAGSAVASVGTGPEGADRASQPGGPLWRGPSLALDALSRAALVARYEPVATPSGGAASTAASSGGARGTGNGDAGAYVEALLAAGDVLRAARVMRRYRVSRPSVKEFIAAVGATGDEMALAAVYRTFQDELLASYPKYDLAVRKLLVGVTTATAVPAA</sequence>
<dbReference type="GO" id="GO:0005765">
    <property type="term" value="C:lysosomal membrane"/>
    <property type="evidence" value="ECO:0007669"/>
    <property type="project" value="TreeGrafter"/>
</dbReference>
<evidence type="ECO:0000259" key="2">
    <source>
        <dbReference type="Pfam" id="PF21029"/>
    </source>
</evidence>
<feature type="region of interest" description="Disordered" evidence="1">
    <location>
        <begin position="1"/>
        <end position="35"/>
    </location>
</feature>
<dbReference type="AlphaFoldDB" id="A0A8J4EWG8"/>
<dbReference type="InterPro" id="IPR049040">
    <property type="entry name" value="RMC1_N"/>
</dbReference>
<feature type="region of interest" description="Disordered" evidence="1">
    <location>
        <begin position="542"/>
        <end position="563"/>
    </location>
</feature>
<dbReference type="GO" id="GO:0031902">
    <property type="term" value="C:late endosome membrane"/>
    <property type="evidence" value="ECO:0007669"/>
    <property type="project" value="TreeGrafter"/>
</dbReference>
<feature type="compositionally biased region" description="Low complexity" evidence="1">
    <location>
        <begin position="1"/>
        <end position="17"/>
    </location>
</feature>
<proteinExistence type="predicted"/>